<proteinExistence type="inferred from homology"/>
<dbReference type="Pfam" id="PF03803">
    <property type="entry name" value="Scramblase"/>
    <property type="match status" value="1"/>
</dbReference>
<dbReference type="Proteomes" id="UP000747542">
    <property type="component" value="Unassembled WGS sequence"/>
</dbReference>
<comment type="caution">
    <text evidence="3">The sequence shown here is derived from an EMBL/GenBank/DDBJ whole genome shotgun (WGS) entry which is preliminary data.</text>
</comment>
<dbReference type="PANTHER" id="PTHR23248:SF9">
    <property type="entry name" value="PHOSPHOLIPID SCRAMBLASE"/>
    <property type="match status" value="1"/>
</dbReference>
<dbReference type="OrthoDB" id="191150at2759"/>
<dbReference type="GO" id="GO:0017128">
    <property type="term" value="F:phospholipid scramblase activity"/>
    <property type="evidence" value="ECO:0007669"/>
    <property type="project" value="InterPro"/>
</dbReference>
<keyword evidence="2" id="KW-0449">Lipoprotein</keyword>
<keyword evidence="2" id="KW-0564">Palmitate</keyword>
<accession>A0A8J5TI73</accession>
<dbReference type="AlphaFoldDB" id="A0A8J5TI73"/>
<organism evidence="3 4">
    <name type="scientific">Homarus americanus</name>
    <name type="common">American lobster</name>
    <dbReference type="NCBI Taxonomy" id="6706"/>
    <lineage>
        <taxon>Eukaryota</taxon>
        <taxon>Metazoa</taxon>
        <taxon>Ecdysozoa</taxon>
        <taxon>Arthropoda</taxon>
        <taxon>Crustacea</taxon>
        <taxon>Multicrustacea</taxon>
        <taxon>Malacostraca</taxon>
        <taxon>Eumalacostraca</taxon>
        <taxon>Eucarida</taxon>
        <taxon>Decapoda</taxon>
        <taxon>Pleocyemata</taxon>
        <taxon>Astacidea</taxon>
        <taxon>Nephropoidea</taxon>
        <taxon>Nephropidae</taxon>
        <taxon>Homarus</taxon>
    </lineage>
</organism>
<sequence length="225" mass="25869">MEMQDSCVPPGLEYLVELDQVLIHQLIEVFELLTGWEMRNKYVLKNNMGQQFLFAKEQSTFCSRWCCGNIRAFQMGINDNNEQEVLRLDRPLNCAGCCTPCCLQELEVTNQGMLLGSVHQEWSFCTPWAGKYSIKNASGDVVFRLKAPCCVCSCGSDIIFPVFTADWEQQVGEIRKVWRGFCVESLTDVDNFTVTFPKDLDVRMKALFLGAAFLIEYIYYERKQQ</sequence>
<comment type="function">
    <text evidence="2">May mediate accelerated ATP-independent bidirectional transbilayer migration of phospholipids upon binding calcium ions that results in a loss of phospholipid asymmetry in the plasma membrane.</text>
</comment>
<dbReference type="GO" id="GO:0005886">
    <property type="term" value="C:plasma membrane"/>
    <property type="evidence" value="ECO:0007669"/>
    <property type="project" value="TreeGrafter"/>
</dbReference>
<dbReference type="EMBL" id="JAHLQT010010583">
    <property type="protein sequence ID" value="KAG7172548.1"/>
    <property type="molecule type" value="Genomic_DNA"/>
</dbReference>
<gene>
    <name evidence="3" type="primary">PLSCR2-L4</name>
    <name evidence="3" type="ORF">Hamer_G020103</name>
</gene>
<name>A0A8J5TI73_HOMAM</name>
<keyword evidence="4" id="KW-1185">Reference proteome</keyword>
<evidence type="ECO:0000256" key="2">
    <source>
        <dbReference type="RuleBase" id="RU363116"/>
    </source>
</evidence>
<evidence type="ECO:0000256" key="1">
    <source>
        <dbReference type="ARBA" id="ARBA00005350"/>
    </source>
</evidence>
<comment type="similarity">
    <text evidence="1 2">Belongs to the phospholipid scramblase family.</text>
</comment>
<reference evidence="3" key="1">
    <citation type="journal article" date="2021" name="Sci. Adv.">
        <title>The American lobster genome reveals insights on longevity, neural, and immune adaptations.</title>
        <authorList>
            <person name="Polinski J.M."/>
            <person name="Zimin A.V."/>
            <person name="Clark K.F."/>
            <person name="Kohn A.B."/>
            <person name="Sadowski N."/>
            <person name="Timp W."/>
            <person name="Ptitsyn A."/>
            <person name="Khanna P."/>
            <person name="Romanova D.Y."/>
            <person name="Williams P."/>
            <person name="Greenwood S.J."/>
            <person name="Moroz L.L."/>
            <person name="Walt D.R."/>
            <person name="Bodnar A.G."/>
        </authorList>
    </citation>
    <scope>NUCLEOTIDE SEQUENCE</scope>
    <source>
        <strain evidence="3">GMGI-L3</strain>
    </source>
</reference>
<dbReference type="InterPro" id="IPR005552">
    <property type="entry name" value="Scramblase"/>
</dbReference>
<protein>
    <recommendedName>
        <fullName evidence="2">Phospholipid scramblase</fullName>
    </recommendedName>
</protein>
<dbReference type="PANTHER" id="PTHR23248">
    <property type="entry name" value="PHOSPHOLIPID SCRAMBLASE-RELATED"/>
    <property type="match status" value="1"/>
</dbReference>
<evidence type="ECO:0000313" key="4">
    <source>
        <dbReference type="Proteomes" id="UP000747542"/>
    </source>
</evidence>
<evidence type="ECO:0000313" key="3">
    <source>
        <dbReference type="EMBL" id="KAG7172548.1"/>
    </source>
</evidence>
<keyword evidence="2" id="KW-0106">Calcium</keyword>
<comment type="cofactor">
    <cofactor evidence="2">
        <name>Ca(2+)</name>
        <dbReference type="ChEBI" id="CHEBI:29108"/>
    </cofactor>
</comment>